<dbReference type="Proteomes" id="UP001150238">
    <property type="component" value="Unassembled WGS sequence"/>
</dbReference>
<reference evidence="2" key="1">
    <citation type="submission" date="2022-08" db="EMBL/GenBank/DDBJ databases">
        <authorList>
            <consortium name="DOE Joint Genome Institute"/>
            <person name="Min B."/>
            <person name="Riley R."/>
            <person name="Sierra-Patev S."/>
            <person name="Naranjo-Ortiz M."/>
            <person name="Looney B."/>
            <person name="Konkel Z."/>
            <person name="Slot J.C."/>
            <person name="Sakamoto Y."/>
            <person name="Steenwyk J.L."/>
            <person name="Rokas A."/>
            <person name="Carro J."/>
            <person name="Camarero S."/>
            <person name="Ferreira P."/>
            <person name="Molpeceres G."/>
            <person name="Ruiz-Duenas F.J."/>
            <person name="Serrano A."/>
            <person name="Henrissat B."/>
            <person name="Drula E."/>
            <person name="Hughes K.W."/>
            <person name="Mata J.L."/>
            <person name="Ishikawa N.K."/>
            <person name="Vargas-Isla R."/>
            <person name="Ushijima S."/>
            <person name="Smith C.A."/>
            <person name="Ahrendt S."/>
            <person name="Andreopoulos W."/>
            <person name="He G."/>
            <person name="Labutti K."/>
            <person name="Lipzen A."/>
            <person name="Ng V."/>
            <person name="Sandor L."/>
            <person name="Barry K."/>
            <person name="Martinez A.T."/>
            <person name="Xiao Y."/>
            <person name="Gibbons J.G."/>
            <person name="Terashima K."/>
            <person name="Hibbett D.S."/>
            <person name="Grigoriev I.V."/>
        </authorList>
    </citation>
    <scope>NUCLEOTIDE SEQUENCE</scope>
    <source>
        <strain evidence="2">Sp2 HRB7682 ss15</strain>
    </source>
</reference>
<dbReference type="Gene3D" id="2.80.10.50">
    <property type="match status" value="1"/>
</dbReference>
<proteinExistence type="predicted"/>
<evidence type="ECO:0000313" key="2">
    <source>
        <dbReference type="EMBL" id="KAJ4472566.1"/>
    </source>
</evidence>
<dbReference type="InterPro" id="IPR035992">
    <property type="entry name" value="Ricin_B-like_lectins"/>
</dbReference>
<feature type="compositionally biased region" description="Low complexity" evidence="1">
    <location>
        <begin position="300"/>
        <end position="314"/>
    </location>
</feature>
<reference evidence="2" key="2">
    <citation type="journal article" date="2023" name="Proc. Natl. Acad. Sci. U.S.A.">
        <title>A global phylogenomic analysis of the shiitake genus Lentinula.</title>
        <authorList>
            <person name="Sierra-Patev S."/>
            <person name="Min B."/>
            <person name="Naranjo-Ortiz M."/>
            <person name="Looney B."/>
            <person name="Konkel Z."/>
            <person name="Slot J.C."/>
            <person name="Sakamoto Y."/>
            <person name="Steenwyk J.L."/>
            <person name="Rokas A."/>
            <person name="Carro J."/>
            <person name="Camarero S."/>
            <person name="Ferreira P."/>
            <person name="Molpeceres G."/>
            <person name="Ruiz-Duenas F.J."/>
            <person name="Serrano A."/>
            <person name="Henrissat B."/>
            <person name="Drula E."/>
            <person name="Hughes K.W."/>
            <person name="Mata J.L."/>
            <person name="Ishikawa N.K."/>
            <person name="Vargas-Isla R."/>
            <person name="Ushijima S."/>
            <person name="Smith C.A."/>
            <person name="Donoghue J."/>
            <person name="Ahrendt S."/>
            <person name="Andreopoulos W."/>
            <person name="He G."/>
            <person name="LaButti K."/>
            <person name="Lipzen A."/>
            <person name="Ng V."/>
            <person name="Riley R."/>
            <person name="Sandor L."/>
            <person name="Barry K."/>
            <person name="Martinez A.T."/>
            <person name="Xiao Y."/>
            <person name="Gibbons J.G."/>
            <person name="Terashima K."/>
            <person name="Grigoriev I.V."/>
            <person name="Hibbett D."/>
        </authorList>
    </citation>
    <scope>NUCLEOTIDE SEQUENCE</scope>
    <source>
        <strain evidence="2">Sp2 HRB7682 ss15</strain>
    </source>
</reference>
<evidence type="ECO:0000313" key="3">
    <source>
        <dbReference type="Proteomes" id="UP001150238"/>
    </source>
</evidence>
<gene>
    <name evidence="2" type="ORF">C8J55DRAFT_607731</name>
</gene>
<comment type="caution">
    <text evidence="2">The sequence shown here is derived from an EMBL/GenBank/DDBJ whole genome shotgun (WGS) entry which is preliminary data.</text>
</comment>
<evidence type="ECO:0000256" key="1">
    <source>
        <dbReference type="SAM" id="MobiDB-lite"/>
    </source>
</evidence>
<feature type="region of interest" description="Disordered" evidence="1">
    <location>
        <begin position="299"/>
        <end position="318"/>
    </location>
</feature>
<dbReference type="AlphaFoldDB" id="A0A9W9A3D5"/>
<accession>A0A9W9A3D5</accession>
<name>A0A9W9A3D5_9AGAR</name>
<dbReference type="SUPFAM" id="SSF50370">
    <property type="entry name" value="Ricin B-like lectins"/>
    <property type="match status" value="1"/>
</dbReference>
<organism evidence="2 3">
    <name type="scientific">Lentinula lateritia</name>
    <dbReference type="NCBI Taxonomy" id="40482"/>
    <lineage>
        <taxon>Eukaryota</taxon>
        <taxon>Fungi</taxon>
        <taxon>Dikarya</taxon>
        <taxon>Basidiomycota</taxon>
        <taxon>Agaricomycotina</taxon>
        <taxon>Agaricomycetes</taxon>
        <taxon>Agaricomycetidae</taxon>
        <taxon>Agaricales</taxon>
        <taxon>Marasmiineae</taxon>
        <taxon>Omphalotaceae</taxon>
        <taxon>Lentinula</taxon>
    </lineage>
</organism>
<feature type="region of interest" description="Disordered" evidence="1">
    <location>
        <begin position="1"/>
        <end position="24"/>
    </location>
</feature>
<sequence>MTAISNLATSQSSPPQPSPESRSNGFPPGYFIIRSLATGRLLDVAGDYAEDGTEIILWPEKESSLVESRRDPQANNQVFFIDTSGALCSRASGHAIDIEDNHLVLRHRRPISLPFPNRYAHPLPKFTYTPLTGEIHVEFDCDPTYPLFSANASWKDNTYILTSVPLRKPKSFIDDASEFITSNFASPLVSFFQGGTDTHATPEQVASSGVELAEDEVLEEDRGEEAEVDDSVDLKRDVKMLTIAKRNSADGHTDWNLTEKAKLRRKFECVSLRAAKEFDASHPYIPREELARRRQATSASLQSSVFPSRSSRTSQGLQLFDTERRNDVLIEKSDLLRWAEEFDASHPYIPREELERRRKAKEEERAKTQASF</sequence>
<protein>
    <submittedName>
        <fullName evidence="2">Uncharacterized protein</fullName>
    </submittedName>
</protein>
<dbReference type="EMBL" id="JANVFS010000027">
    <property type="protein sequence ID" value="KAJ4472566.1"/>
    <property type="molecule type" value="Genomic_DNA"/>
</dbReference>